<evidence type="ECO:0000313" key="4">
    <source>
        <dbReference type="Proteomes" id="UP000516230"/>
    </source>
</evidence>
<feature type="transmembrane region" description="Helical" evidence="2">
    <location>
        <begin position="33"/>
        <end position="55"/>
    </location>
</feature>
<dbReference type="AlphaFoldDB" id="A0A7H0HSK9"/>
<feature type="transmembrane region" description="Helical" evidence="2">
    <location>
        <begin position="9"/>
        <end position="27"/>
    </location>
</feature>
<protein>
    <submittedName>
        <fullName evidence="3">Uncharacterized protein</fullName>
    </submittedName>
</protein>
<keyword evidence="2" id="KW-0472">Membrane</keyword>
<evidence type="ECO:0000256" key="2">
    <source>
        <dbReference type="SAM" id="Phobius"/>
    </source>
</evidence>
<keyword evidence="2" id="KW-0812">Transmembrane</keyword>
<dbReference type="RefSeq" id="WP_187740685.1">
    <property type="nucleotide sequence ID" value="NZ_CP060825.1"/>
</dbReference>
<name>A0A7H0HSK9_9ACTN</name>
<feature type="compositionally biased region" description="Low complexity" evidence="1">
    <location>
        <begin position="56"/>
        <end position="83"/>
    </location>
</feature>
<accession>A0A7H0HSK9</accession>
<sequence length="95" mass="9237">MPRPTAAQYAYGSATVVLSAVALLLLTGATGPAAVGAVCALSLALGLTATAAGPLRRAAVARSRSGPAAPPAGGTAPRMPAPRTEARVGGHPVRR</sequence>
<keyword evidence="2" id="KW-1133">Transmembrane helix</keyword>
<reference evidence="3 4" key="1">
    <citation type="submission" date="2020-08" db="EMBL/GenBank/DDBJ databases">
        <title>A novel species.</title>
        <authorList>
            <person name="Gao J."/>
        </authorList>
    </citation>
    <scope>NUCLEOTIDE SEQUENCE [LARGE SCALE GENOMIC DNA]</scope>
    <source>
        <strain evidence="3 4">CRPJ-33</strain>
    </source>
</reference>
<keyword evidence="4" id="KW-1185">Reference proteome</keyword>
<dbReference type="EMBL" id="CP060825">
    <property type="protein sequence ID" value="QNP63525.1"/>
    <property type="molecule type" value="Genomic_DNA"/>
</dbReference>
<evidence type="ECO:0000313" key="3">
    <source>
        <dbReference type="EMBL" id="QNP63525.1"/>
    </source>
</evidence>
<proteinExistence type="predicted"/>
<gene>
    <name evidence="3" type="ORF">IAG43_11680</name>
</gene>
<dbReference type="KEGG" id="sgj:IAG43_11680"/>
<organism evidence="3 4">
    <name type="scientific">Streptomyces genisteinicus</name>
    <dbReference type="NCBI Taxonomy" id="2768068"/>
    <lineage>
        <taxon>Bacteria</taxon>
        <taxon>Bacillati</taxon>
        <taxon>Actinomycetota</taxon>
        <taxon>Actinomycetes</taxon>
        <taxon>Kitasatosporales</taxon>
        <taxon>Streptomycetaceae</taxon>
        <taxon>Streptomyces</taxon>
    </lineage>
</organism>
<evidence type="ECO:0000256" key="1">
    <source>
        <dbReference type="SAM" id="MobiDB-lite"/>
    </source>
</evidence>
<dbReference type="Proteomes" id="UP000516230">
    <property type="component" value="Chromosome"/>
</dbReference>
<feature type="region of interest" description="Disordered" evidence="1">
    <location>
        <begin position="56"/>
        <end position="95"/>
    </location>
</feature>